<name>A0ABU0TEB9_9FLAO</name>
<evidence type="ECO:0000313" key="1">
    <source>
        <dbReference type="EMBL" id="MDQ1095413.1"/>
    </source>
</evidence>
<organism evidence="1 2">
    <name type="scientific">Chryseobacterium camelliae</name>
    <dbReference type="NCBI Taxonomy" id="1265445"/>
    <lineage>
        <taxon>Bacteria</taxon>
        <taxon>Pseudomonadati</taxon>
        <taxon>Bacteroidota</taxon>
        <taxon>Flavobacteriia</taxon>
        <taxon>Flavobacteriales</taxon>
        <taxon>Weeksellaceae</taxon>
        <taxon>Chryseobacterium group</taxon>
        <taxon>Chryseobacterium</taxon>
    </lineage>
</organism>
<proteinExistence type="predicted"/>
<keyword evidence="2" id="KW-1185">Reference proteome</keyword>
<gene>
    <name evidence="1" type="ORF">QE404_000560</name>
</gene>
<protein>
    <submittedName>
        <fullName evidence="1">Uncharacterized protein</fullName>
    </submittedName>
</protein>
<dbReference type="EMBL" id="JAUTAL010000001">
    <property type="protein sequence ID" value="MDQ1095413.1"/>
    <property type="molecule type" value="Genomic_DNA"/>
</dbReference>
<evidence type="ECO:0000313" key="2">
    <source>
        <dbReference type="Proteomes" id="UP001225072"/>
    </source>
</evidence>
<sequence>MVNGQFAAQVNYWHPPFTIDPKEFTIYFSFQLKKITYLRSMLINNGTYYYGIFSLKKG</sequence>
<accession>A0ABU0TEB9</accession>
<reference evidence="1 2" key="1">
    <citation type="submission" date="2023-07" db="EMBL/GenBank/DDBJ databases">
        <title>Functional and genomic diversity of the sorghum phyllosphere microbiome.</title>
        <authorList>
            <person name="Shade A."/>
        </authorList>
    </citation>
    <scope>NUCLEOTIDE SEQUENCE [LARGE SCALE GENOMIC DNA]</scope>
    <source>
        <strain evidence="1 2">SORGH_AS_1064</strain>
    </source>
</reference>
<dbReference type="Proteomes" id="UP001225072">
    <property type="component" value="Unassembled WGS sequence"/>
</dbReference>
<comment type="caution">
    <text evidence="1">The sequence shown here is derived from an EMBL/GenBank/DDBJ whole genome shotgun (WGS) entry which is preliminary data.</text>
</comment>